<protein>
    <submittedName>
        <fullName evidence="5">Malate dehydrogenase, cytoplasmic</fullName>
    </submittedName>
</protein>
<evidence type="ECO:0000313" key="5">
    <source>
        <dbReference type="EMBL" id="KAJ8036230.1"/>
    </source>
</evidence>
<feature type="domain" description="Lactate/malate dehydrogenase C-terminal" evidence="4">
    <location>
        <begin position="287"/>
        <end position="462"/>
    </location>
</feature>
<sequence length="544" mass="60904">MAKFVIAGSANCPYYARAELLADNLQTNLPDFRIHKIVKHPDDWEIWLSETCKKNGWSHTHSPLIWRELIDRGGKGVLIGGSNEFQEYAIGYYGITSDMLSSDMTTVGSENMETHVLVTEEEEYKQSLSKPLHMCITNASSLTAYHMLHEIASGEVLGEDTELSLHLLVDEEEYDVAQGVKLEAIDMACPLLREICVATNPMEAINRASLIVILDDLSQKETESWEEWIKRCAAHYMNYGSIINKWASSDCRIVVAGNGAVNLGAYMIKQEAKHIPRQNIVVPSRLLENRAKSSVARRINVNSSGVIDIIVWGNNGGTTHLDVSRGRVHGCEGAIWGPPFYSRPVEDMVHDNKWLQTEYRELLKSHKDMVEGSLQHSATSSEAHSIVATISDWWNGSKEGQIFSMGVVSEGWYQVPEGLFFSFPVRFQKGSWRLVQDLNVTDELREELSKIVDELEREIEVIFPSPNKVKKVADSQEDATAENKGEKVFGQPDRDGTADTKNSPLTPDGDNNEATRNVTLSRIIEESETDTREGTTVTETDKEG</sequence>
<accession>A0A9Q1C108</accession>
<dbReference type="OrthoDB" id="1510206at2759"/>
<dbReference type="GO" id="GO:0016616">
    <property type="term" value="F:oxidoreductase activity, acting on the CH-OH group of donors, NAD or NADP as acceptor"/>
    <property type="evidence" value="ECO:0007669"/>
    <property type="project" value="InterPro"/>
</dbReference>
<evidence type="ECO:0000256" key="1">
    <source>
        <dbReference type="ARBA" id="ARBA00009613"/>
    </source>
</evidence>
<keyword evidence="6" id="KW-1185">Reference proteome</keyword>
<evidence type="ECO:0000256" key="2">
    <source>
        <dbReference type="ARBA" id="ARBA00023002"/>
    </source>
</evidence>
<proteinExistence type="inferred from homology"/>
<evidence type="ECO:0000256" key="3">
    <source>
        <dbReference type="SAM" id="MobiDB-lite"/>
    </source>
</evidence>
<comment type="similarity">
    <text evidence="1">Belongs to the LDH/MDH superfamily. MDH type 2 family.</text>
</comment>
<dbReference type="Gene3D" id="3.90.110.10">
    <property type="entry name" value="Lactate dehydrogenase/glycoside hydrolase, family 4, C-terminal"/>
    <property type="match status" value="1"/>
</dbReference>
<dbReference type="SUPFAM" id="SSF56327">
    <property type="entry name" value="LDH C-terminal domain-like"/>
    <property type="match status" value="1"/>
</dbReference>
<dbReference type="SUPFAM" id="SSF51735">
    <property type="entry name" value="NAD(P)-binding Rossmann-fold domains"/>
    <property type="match status" value="1"/>
</dbReference>
<dbReference type="PANTHER" id="PTHR23382">
    <property type="entry name" value="MALATE DEHYDROGENASE"/>
    <property type="match status" value="1"/>
</dbReference>
<dbReference type="EMBL" id="JAIZAY010000009">
    <property type="protein sequence ID" value="KAJ8036230.1"/>
    <property type="molecule type" value="Genomic_DNA"/>
</dbReference>
<organism evidence="5 6">
    <name type="scientific">Holothuria leucospilota</name>
    <name type="common">Black long sea cucumber</name>
    <name type="synonym">Mertensiothuria leucospilota</name>
    <dbReference type="NCBI Taxonomy" id="206669"/>
    <lineage>
        <taxon>Eukaryota</taxon>
        <taxon>Metazoa</taxon>
        <taxon>Echinodermata</taxon>
        <taxon>Eleutherozoa</taxon>
        <taxon>Echinozoa</taxon>
        <taxon>Holothuroidea</taxon>
        <taxon>Aspidochirotacea</taxon>
        <taxon>Aspidochirotida</taxon>
        <taxon>Holothuriidae</taxon>
        <taxon>Holothuria</taxon>
    </lineage>
</organism>
<dbReference type="GO" id="GO:0006108">
    <property type="term" value="P:malate metabolic process"/>
    <property type="evidence" value="ECO:0007669"/>
    <property type="project" value="InterPro"/>
</dbReference>
<comment type="caution">
    <text evidence="5">The sequence shown here is derived from an EMBL/GenBank/DDBJ whole genome shotgun (WGS) entry which is preliminary data.</text>
</comment>
<dbReference type="InterPro" id="IPR022383">
    <property type="entry name" value="Lactate/malate_DH_C"/>
</dbReference>
<dbReference type="Gene3D" id="3.40.50.720">
    <property type="entry name" value="NAD(P)-binding Rossmann-like Domain"/>
    <property type="match status" value="1"/>
</dbReference>
<dbReference type="GO" id="GO:0016615">
    <property type="term" value="F:malate dehydrogenase activity"/>
    <property type="evidence" value="ECO:0007669"/>
    <property type="project" value="InterPro"/>
</dbReference>
<evidence type="ECO:0000313" key="6">
    <source>
        <dbReference type="Proteomes" id="UP001152320"/>
    </source>
</evidence>
<dbReference type="Pfam" id="PF02866">
    <property type="entry name" value="Ldh_1_C"/>
    <property type="match status" value="1"/>
</dbReference>
<feature type="compositionally biased region" description="Basic and acidic residues" evidence="3">
    <location>
        <begin position="523"/>
        <end position="544"/>
    </location>
</feature>
<dbReference type="AlphaFoldDB" id="A0A9Q1C108"/>
<dbReference type="InterPro" id="IPR015955">
    <property type="entry name" value="Lactate_DH/Glyco_Ohase_4_C"/>
</dbReference>
<gene>
    <name evidence="5" type="ORF">HOLleu_20145</name>
</gene>
<evidence type="ECO:0000259" key="4">
    <source>
        <dbReference type="Pfam" id="PF02866"/>
    </source>
</evidence>
<dbReference type="Proteomes" id="UP001152320">
    <property type="component" value="Chromosome 9"/>
</dbReference>
<feature type="region of interest" description="Disordered" evidence="3">
    <location>
        <begin position="470"/>
        <end position="544"/>
    </location>
</feature>
<dbReference type="InterPro" id="IPR036291">
    <property type="entry name" value="NAD(P)-bd_dom_sf"/>
</dbReference>
<name>A0A9Q1C108_HOLLE</name>
<reference evidence="5" key="1">
    <citation type="submission" date="2021-10" db="EMBL/GenBank/DDBJ databases">
        <title>Tropical sea cucumber genome reveals ecological adaptation and Cuvierian tubules defense mechanism.</title>
        <authorList>
            <person name="Chen T."/>
        </authorList>
    </citation>
    <scope>NUCLEOTIDE SEQUENCE</scope>
    <source>
        <strain evidence="5">Nanhai2018</strain>
        <tissue evidence="5">Muscle</tissue>
    </source>
</reference>
<feature type="compositionally biased region" description="Basic and acidic residues" evidence="3">
    <location>
        <begin position="481"/>
        <end position="498"/>
    </location>
</feature>
<dbReference type="InterPro" id="IPR010945">
    <property type="entry name" value="Malate_DH_type2"/>
</dbReference>
<dbReference type="FunFam" id="3.40.50.720:FF:000144">
    <property type="entry name" value="Malate dehydrogenase [NADP]"/>
    <property type="match status" value="1"/>
</dbReference>
<keyword evidence="2" id="KW-0560">Oxidoreductase</keyword>